<dbReference type="GO" id="GO:0005634">
    <property type="term" value="C:nucleus"/>
    <property type="evidence" value="ECO:0007669"/>
    <property type="project" value="TreeGrafter"/>
</dbReference>
<name>A0AAV7SR18_PLEWA</name>
<dbReference type="GO" id="GO:0051321">
    <property type="term" value="P:meiotic cell cycle"/>
    <property type="evidence" value="ECO:0007669"/>
    <property type="project" value="InterPro"/>
</dbReference>
<accession>A0AAV7SR18</accession>
<dbReference type="GO" id="GO:0090427">
    <property type="term" value="P:activation of meiosis"/>
    <property type="evidence" value="ECO:0007669"/>
    <property type="project" value="TreeGrafter"/>
</dbReference>
<feature type="compositionally biased region" description="Polar residues" evidence="1">
    <location>
        <begin position="290"/>
        <end position="307"/>
    </location>
</feature>
<dbReference type="InterPro" id="IPR057021">
    <property type="entry name" value="bHLH_STRA8"/>
</dbReference>
<reference evidence="3" key="1">
    <citation type="journal article" date="2022" name="bioRxiv">
        <title>Sequencing and chromosome-scale assembly of the giantPleurodeles waltlgenome.</title>
        <authorList>
            <person name="Brown T."/>
            <person name="Elewa A."/>
            <person name="Iarovenko S."/>
            <person name="Subramanian E."/>
            <person name="Araus A.J."/>
            <person name="Petzold A."/>
            <person name="Susuki M."/>
            <person name="Suzuki K.-i.T."/>
            <person name="Hayashi T."/>
            <person name="Toyoda A."/>
            <person name="Oliveira C."/>
            <person name="Osipova E."/>
            <person name="Leigh N.D."/>
            <person name="Simon A."/>
            <person name="Yun M.H."/>
        </authorList>
    </citation>
    <scope>NUCLEOTIDE SEQUENCE</scope>
    <source>
        <strain evidence="3">20211129_DDA</strain>
        <tissue evidence="3">Liver</tissue>
    </source>
</reference>
<proteinExistence type="predicted"/>
<gene>
    <name evidence="3" type="ORF">NDU88_006858</name>
</gene>
<dbReference type="PANTHER" id="PTHR35254:SF1">
    <property type="entry name" value="STIMULATED BY RETINOIC ACID GENE 8 PROTEIN HOMOLOG"/>
    <property type="match status" value="1"/>
</dbReference>
<dbReference type="GO" id="GO:0046983">
    <property type="term" value="F:protein dimerization activity"/>
    <property type="evidence" value="ECO:0007669"/>
    <property type="project" value="InterPro"/>
</dbReference>
<dbReference type="GO" id="GO:0048477">
    <property type="term" value="P:oogenesis"/>
    <property type="evidence" value="ECO:0007669"/>
    <property type="project" value="TreeGrafter"/>
</dbReference>
<protein>
    <recommendedName>
        <fullName evidence="2">STRA8 bHLH domain-containing protein</fullName>
    </recommendedName>
</protein>
<dbReference type="InterPro" id="IPR036638">
    <property type="entry name" value="HLH_DNA-bd_sf"/>
</dbReference>
<comment type="caution">
    <text evidence="3">The sequence shown here is derived from an EMBL/GenBank/DDBJ whole genome shotgun (WGS) entry which is preliminary data.</text>
</comment>
<dbReference type="PANTHER" id="PTHR35254">
    <property type="entry name" value="STIMULATED BY RETINOIC ACID GENE 8 PROTEIN HOMOLOG"/>
    <property type="match status" value="1"/>
</dbReference>
<dbReference type="GO" id="GO:0007283">
    <property type="term" value="P:spermatogenesis"/>
    <property type="evidence" value="ECO:0007669"/>
    <property type="project" value="TreeGrafter"/>
</dbReference>
<evidence type="ECO:0000259" key="2">
    <source>
        <dbReference type="Pfam" id="PF23175"/>
    </source>
</evidence>
<sequence>MGQRKGSGSNRLATQEGANYLEEKATRATIGQGFASAVKVVRWREDMLRYSANGSAEETTTTQSPSPAADSVVCQHTGIMPAARQRATLASLIGQLRDTVYPEMDPYNMVTKGQVLRRAKNYIQELEHTLDTLLKMKESFHLEDGNPCSLEEVKEEYVRVYCCNASSASVESSRENLSMSRYFNKQYENKSMEEESKIELSQSSVTSSPDLMEFERYLYFYKQTVDLLVENQIVPAGDVTLPVVSKAVSHLWQDLPEDRKASILQYCVRQEKIPWPQNLPIHEPVCSDGSVRSSQADSQEASGSLLSSPPEEILFEDAFDLAAGFLDHNEMRGLSSTSPVYDDGTLENPEQNGCLYRQIVSFLTGHLQAIPQDTGLQIDYETVMLRCTETFDDEDL</sequence>
<evidence type="ECO:0000256" key="1">
    <source>
        <dbReference type="SAM" id="MobiDB-lite"/>
    </source>
</evidence>
<keyword evidence="4" id="KW-1185">Reference proteome</keyword>
<evidence type="ECO:0000313" key="3">
    <source>
        <dbReference type="EMBL" id="KAJ1166455.1"/>
    </source>
</evidence>
<feature type="region of interest" description="Disordered" evidence="1">
    <location>
        <begin position="286"/>
        <end position="307"/>
    </location>
</feature>
<dbReference type="InterPro" id="IPR033537">
    <property type="entry name" value="Stra8"/>
</dbReference>
<dbReference type="Gene3D" id="4.10.280.10">
    <property type="entry name" value="Helix-loop-helix DNA-binding domain"/>
    <property type="match status" value="1"/>
</dbReference>
<dbReference type="GO" id="GO:0071300">
    <property type="term" value="P:cellular response to retinoic acid"/>
    <property type="evidence" value="ECO:0007669"/>
    <property type="project" value="InterPro"/>
</dbReference>
<feature type="domain" description="STRA8 bHLH" evidence="2">
    <location>
        <begin position="82"/>
        <end position="140"/>
    </location>
</feature>
<organism evidence="3 4">
    <name type="scientific">Pleurodeles waltl</name>
    <name type="common">Iberian ribbed newt</name>
    <dbReference type="NCBI Taxonomy" id="8319"/>
    <lineage>
        <taxon>Eukaryota</taxon>
        <taxon>Metazoa</taxon>
        <taxon>Chordata</taxon>
        <taxon>Craniata</taxon>
        <taxon>Vertebrata</taxon>
        <taxon>Euteleostomi</taxon>
        <taxon>Amphibia</taxon>
        <taxon>Batrachia</taxon>
        <taxon>Caudata</taxon>
        <taxon>Salamandroidea</taxon>
        <taxon>Salamandridae</taxon>
        <taxon>Pleurodelinae</taxon>
        <taxon>Pleurodeles</taxon>
    </lineage>
</organism>
<dbReference type="AlphaFoldDB" id="A0AAV7SR18"/>
<dbReference type="Proteomes" id="UP001066276">
    <property type="component" value="Chromosome 4_2"/>
</dbReference>
<evidence type="ECO:0000313" key="4">
    <source>
        <dbReference type="Proteomes" id="UP001066276"/>
    </source>
</evidence>
<dbReference type="EMBL" id="JANPWB010000008">
    <property type="protein sequence ID" value="KAJ1166455.1"/>
    <property type="molecule type" value="Genomic_DNA"/>
</dbReference>
<dbReference type="Pfam" id="PF23175">
    <property type="entry name" value="bHLH_STRA8"/>
    <property type="match status" value="1"/>
</dbReference>